<evidence type="ECO:0000313" key="1">
    <source>
        <dbReference type="EMBL" id="CAB4168959.1"/>
    </source>
</evidence>
<sequence>MTVSIKNIVPAKFAENAQTTQYTAALVKAVIDKFTATNTSASNASIDVNLTLGGAAAGSNLIIKSRVLLPNETYTFPELVGHVLEPTGTISTIASTASAIVIRASGREIS</sequence>
<protein>
    <submittedName>
        <fullName evidence="1">Uncharacterized protein</fullName>
    </submittedName>
</protein>
<reference evidence="1" key="1">
    <citation type="submission" date="2020-04" db="EMBL/GenBank/DDBJ databases">
        <authorList>
            <person name="Chiriac C."/>
            <person name="Salcher M."/>
            <person name="Ghai R."/>
            <person name="Kavagutti S V."/>
        </authorList>
    </citation>
    <scope>NUCLEOTIDE SEQUENCE</scope>
</reference>
<proteinExistence type="predicted"/>
<dbReference type="EMBL" id="LR796835">
    <property type="protein sequence ID" value="CAB4168959.1"/>
    <property type="molecule type" value="Genomic_DNA"/>
</dbReference>
<organism evidence="1">
    <name type="scientific">uncultured Caudovirales phage</name>
    <dbReference type="NCBI Taxonomy" id="2100421"/>
    <lineage>
        <taxon>Viruses</taxon>
        <taxon>Duplodnaviria</taxon>
        <taxon>Heunggongvirae</taxon>
        <taxon>Uroviricota</taxon>
        <taxon>Caudoviricetes</taxon>
        <taxon>Peduoviridae</taxon>
        <taxon>Maltschvirus</taxon>
        <taxon>Maltschvirus maltsch</taxon>
    </lineage>
</organism>
<name>A0A6J5PAP2_9CAUD</name>
<accession>A0A6J5PAP2</accession>
<gene>
    <name evidence="1" type="ORF">UFOVP581_25</name>
</gene>